<reference evidence="2 3" key="1">
    <citation type="journal article" date="2011" name="J. Bacteriol.">
        <title>Complete genome sequence of the polycyclic aromatic hydrocarbon-degrading bacterium Alteromonas sp. strain SN2.</title>
        <authorList>
            <person name="Jin H.M."/>
            <person name="Jeong H."/>
            <person name="Moon E.J."/>
            <person name="Math R.K."/>
            <person name="Lee K."/>
            <person name="Kim H.J."/>
            <person name="Jeon C.O."/>
            <person name="Oh T.K."/>
            <person name="Kim J.F."/>
        </authorList>
    </citation>
    <scope>NUCLEOTIDE SEQUENCE [LARGE SCALE GENOMIC DNA]</scope>
    <source>
        <strain evidence="3">JCM 17741 / KACC 18427 / KCTC 11700BP / SN2</strain>
    </source>
</reference>
<dbReference type="InterPro" id="IPR029044">
    <property type="entry name" value="Nucleotide-diphossugar_trans"/>
</dbReference>
<dbReference type="SUPFAM" id="SSF53448">
    <property type="entry name" value="Nucleotide-diphospho-sugar transferases"/>
    <property type="match status" value="1"/>
</dbReference>
<dbReference type="RefSeq" id="WP_013786192.1">
    <property type="nucleotide sequence ID" value="NC_015554.1"/>
</dbReference>
<accession>F5Z647</accession>
<evidence type="ECO:0000313" key="3">
    <source>
        <dbReference type="Proteomes" id="UP000000683"/>
    </source>
</evidence>
<evidence type="ECO:0000259" key="1">
    <source>
        <dbReference type="Pfam" id="PF00535"/>
    </source>
</evidence>
<evidence type="ECO:0000313" key="2">
    <source>
        <dbReference type="EMBL" id="AEF05280.1"/>
    </source>
</evidence>
<dbReference type="PANTHER" id="PTHR43179">
    <property type="entry name" value="RHAMNOSYLTRANSFERASE WBBL"/>
    <property type="match status" value="1"/>
</dbReference>
<sequence>MQLKIEIDFAFAVGSKLLLGGWAVVDSNMSTHPLQFDGEPASQLLLYKREDVSQVMQCLSEHCSGFLVVLSDATNKSSVDVSWGEDSCSVELTPSLYTTLLAEISPLPQNFMQNATALLERNGFYWGQKALEFDENTPNNLSLFHKDSKIQVDYTYTLDANTILLIGWVLDEARLFKRINLRINNVITNCILEDAFFHPRYDVAEALSLPLSQGEKIGFAFTVSLPEQVNTNVELMYSVDGVFFHGQALKAEQFNREETWLTEILLANVDVTNTAKFPKLSKHVNVAIEKCWRGRLESPNSAVVKQFGTSVATPRLSLIIPIYGRYDFVQIQMSQFSLDSDFDNIEIVYVLDDPRIKHAFMVTCQGVFETFGVPFKVVLSERNLGYAGANNLGVAHASTEHIVLLNSDVIPKQVGQFSVLLSQYLENDNMGILSGTLLYEDNTIQHQGMEYMEDPSHPGMWMNYHPQKGFPLSLTDEFDIRDAQAVTGALMLMTKQQYIDVGGFDIGYILGDFEDSDLCMKVRNQNKRIAVSGVVQMYHLERLSQSLVSGNTWKHTLSMLNGLRHTSKWNDRIVEVMAENG</sequence>
<dbReference type="PANTHER" id="PTHR43179:SF7">
    <property type="entry name" value="RHAMNOSYLTRANSFERASE WBBL"/>
    <property type="match status" value="1"/>
</dbReference>
<dbReference type="KEGG" id="alt:ambt_18935"/>
<dbReference type="eggNOG" id="COG1216">
    <property type="taxonomic scope" value="Bacteria"/>
</dbReference>
<dbReference type="Proteomes" id="UP000000683">
    <property type="component" value="Chromosome"/>
</dbReference>
<dbReference type="Pfam" id="PF00535">
    <property type="entry name" value="Glycos_transf_2"/>
    <property type="match status" value="1"/>
</dbReference>
<organism evidence="2 3">
    <name type="scientific">Alteromonas naphthalenivorans</name>
    <dbReference type="NCBI Taxonomy" id="715451"/>
    <lineage>
        <taxon>Bacteria</taxon>
        <taxon>Pseudomonadati</taxon>
        <taxon>Pseudomonadota</taxon>
        <taxon>Gammaproteobacteria</taxon>
        <taxon>Alteromonadales</taxon>
        <taxon>Alteromonadaceae</taxon>
        <taxon>Alteromonas/Salinimonas group</taxon>
        <taxon>Alteromonas</taxon>
    </lineage>
</organism>
<dbReference type="EMBL" id="CP002339">
    <property type="protein sequence ID" value="AEF05280.1"/>
    <property type="molecule type" value="Genomic_DNA"/>
</dbReference>
<feature type="domain" description="Glycosyltransferase 2-like" evidence="1">
    <location>
        <begin position="317"/>
        <end position="441"/>
    </location>
</feature>
<keyword evidence="3" id="KW-1185">Reference proteome</keyword>
<name>F5Z647_ALTNA</name>
<dbReference type="HOGENOM" id="CLU_033998_0_0_6"/>
<proteinExistence type="predicted"/>
<dbReference type="InterPro" id="IPR001173">
    <property type="entry name" value="Glyco_trans_2-like"/>
</dbReference>
<dbReference type="GO" id="GO:0016740">
    <property type="term" value="F:transferase activity"/>
    <property type="evidence" value="ECO:0007669"/>
    <property type="project" value="UniProtKB-KW"/>
</dbReference>
<protein>
    <submittedName>
        <fullName evidence="2">Glycosyl transferase family protein</fullName>
    </submittedName>
</protein>
<dbReference type="Gene3D" id="3.90.550.10">
    <property type="entry name" value="Spore Coat Polysaccharide Biosynthesis Protein SpsA, Chain A"/>
    <property type="match status" value="1"/>
</dbReference>
<dbReference type="AlphaFoldDB" id="F5Z647"/>
<keyword evidence="2" id="KW-0808">Transferase</keyword>
<gene>
    <name evidence="2" type="ordered locus">ambt_18935</name>
</gene>